<comment type="caution">
    <text evidence="2">The sequence shown here is derived from an EMBL/GenBank/DDBJ whole genome shotgun (WGS) entry which is preliminary data.</text>
</comment>
<gene>
    <name evidence="2" type="ORF">Tco_0907216</name>
</gene>
<protein>
    <submittedName>
        <fullName evidence="2">Zf-CCHC domain-containing protein</fullName>
    </submittedName>
</protein>
<dbReference type="CDD" id="cd00303">
    <property type="entry name" value="retropepsin_like"/>
    <property type="match status" value="1"/>
</dbReference>
<reference evidence="2" key="1">
    <citation type="journal article" date="2022" name="Int. J. Mol. Sci.">
        <title>Draft Genome of Tanacetum Coccineum: Genomic Comparison of Closely Related Tanacetum-Family Plants.</title>
        <authorList>
            <person name="Yamashiro T."/>
            <person name="Shiraishi A."/>
            <person name="Nakayama K."/>
            <person name="Satake H."/>
        </authorList>
    </citation>
    <scope>NUCLEOTIDE SEQUENCE</scope>
</reference>
<keyword evidence="3" id="KW-1185">Reference proteome</keyword>
<reference evidence="2" key="2">
    <citation type="submission" date="2022-01" db="EMBL/GenBank/DDBJ databases">
        <authorList>
            <person name="Yamashiro T."/>
            <person name="Shiraishi A."/>
            <person name="Satake H."/>
            <person name="Nakayama K."/>
        </authorList>
    </citation>
    <scope>NUCLEOTIDE SEQUENCE</scope>
</reference>
<dbReference type="PANTHER" id="PTHR33067:SF36">
    <property type="match status" value="1"/>
</dbReference>
<name>A0ABQ5CM42_9ASTR</name>
<dbReference type="PANTHER" id="PTHR33067">
    <property type="entry name" value="RNA-DIRECTED DNA POLYMERASE-RELATED"/>
    <property type="match status" value="1"/>
</dbReference>
<organism evidence="2 3">
    <name type="scientific">Tanacetum coccineum</name>
    <dbReference type="NCBI Taxonomy" id="301880"/>
    <lineage>
        <taxon>Eukaryota</taxon>
        <taxon>Viridiplantae</taxon>
        <taxon>Streptophyta</taxon>
        <taxon>Embryophyta</taxon>
        <taxon>Tracheophyta</taxon>
        <taxon>Spermatophyta</taxon>
        <taxon>Magnoliopsida</taxon>
        <taxon>eudicotyledons</taxon>
        <taxon>Gunneridae</taxon>
        <taxon>Pentapetalae</taxon>
        <taxon>asterids</taxon>
        <taxon>campanulids</taxon>
        <taxon>Asterales</taxon>
        <taxon>Asteraceae</taxon>
        <taxon>Asteroideae</taxon>
        <taxon>Anthemideae</taxon>
        <taxon>Anthemidinae</taxon>
        <taxon>Tanacetum</taxon>
    </lineage>
</organism>
<dbReference type="Proteomes" id="UP001151760">
    <property type="component" value="Unassembled WGS sequence"/>
</dbReference>
<sequence>MVGNVVVVNDTLRYEVIRILAGQILRFAAMAGTVTGVDINTLTMEQYLAMSRENQALGVVKPEIKGNVNFEIKSQLMRELGEDTFSGNKNKDAYDHVDRVLNIVSLFNIPRVSQEVVLLRVFPFTLTGSAKRWVDRLTSGAVNTWDLLKKAFIQSGTMGHQAGTLAAAAILMGLMQLTTNRAPSPSTRQCKVVNANHELPNIPISSSKLNNLPEVSFLSDSDSQVTQNSEERTTEVLQCKLPPKEQNPGNFTLLCPIGNFNFYVMADLGASVNVMPKVIFEFLKLTNLRKINMLIEVADMMKKAPLEVVENILVGIDKFLFPSDFVIINRTPNETIILGRPFLATIHAKIHVFNREISLGIDVNEFVKKDLLKSWVIDCFEEALDLDKDPMEKRFDDYKWVFKIEIEQLADEYELGIGNKGPILDMIWENCRISKERSKNDVKANKIDLLVQQYEQFMIPKEESIDNAFAKFNTIITSLKALDEGFSSKNCVRKFLRALHPKWRVKVTAIEESKNLTTLSLDELIGNLKVYEEVIKKDSETVKNKREQSRSIALKARKESSDEDSSTSDSEDEEYAMAIRNFKKSQRQDDS</sequence>
<accession>A0ABQ5CM42</accession>
<evidence type="ECO:0000256" key="1">
    <source>
        <dbReference type="SAM" id="MobiDB-lite"/>
    </source>
</evidence>
<feature type="compositionally biased region" description="Acidic residues" evidence="1">
    <location>
        <begin position="561"/>
        <end position="574"/>
    </location>
</feature>
<evidence type="ECO:0000313" key="3">
    <source>
        <dbReference type="Proteomes" id="UP001151760"/>
    </source>
</evidence>
<dbReference type="Pfam" id="PF14223">
    <property type="entry name" value="Retrotran_gag_2"/>
    <property type="match status" value="1"/>
</dbReference>
<dbReference type="EMBL" id="BQNB010014335">
    <property type="protein sequence ID" value="GJT26941.1"/>
    <property type="molecule type" value="Genomic_DNA"/>
</dbReference>
<feature type="region of interest" description="Disordered" evidence="1">
    <location>
        <begin position="542"/>
        <end position="574"/>
    </location>
</feature>
<evidence type="ECO:0000313" key="2">
    <source>
        <dbReference type="EMBL" id="GJT26941.1"/>
    </source>
</evidence>
<proteinExistence type="predicted"/>
<dbReference type="InterPro" id="IPR021109">
    <property type="entry name" value="Peptidase_aspartic_dom_sf"/>
</dbReference>
<dbReference type="Gene3D" id="2.40.70.10">
    <property type="entry name" value="Acid Proteases"/>
    <property type="match status" value="1"/>
</dbReference>